<dbReference type="RefSeq" id="WP_079591781.1">
    <property type="nucleotide sequence ID" value="NZ_FUYX01000009.1"/>
</dbReference>
<sequence>MSRPTAKPVESRDPIVGRRVRVLRGPMAGREGRAVNSFRQRIATADRVMIELDGCLPGWSVASLKPEDVEVLT</sequence>
<evidence type="ECO:0008006" key="3">
    <source>
        <dbReference type="Google" id="ProtNLM"/>
    </source>
</evidence>
<accession>A0A1T5FLT4</accession>
<evidence type="ECO:0000313" key="1">
    <source>
        <dbReference type="EMBL" id="SKB97161.1"/>
    </source>
</evidence>
<dbReference type="Proteomes" id="UP000190130">
    <property type="component" value="Unassembled WGS sequence"/>
</dbReference>
<dbReference type="OrthoDB" id="8163655at2"/>
<organism evidence="1 2">
    <name type="scientific">Bosea thiooxidans</name>
    <dbReference type="NCBI Taxonomy" id="53254"/>
    <lineage>
        <taxon>Bacteria</taxon>
        <taxon>Pseudomonadati</taxon>
        <taxon>Pseudomonadota</taxon>
        <taxon>Alphaproteobacteria</taxon>
        <taxon>Hyphomicrobiales</taxon>
        <taxon>Boseaceae</taxon>
        <taxon>Bosea</taxon>
    </lineage>
</organism>
<name>A0A1T5FLT4_9HYPH</name>
<reference evidence="1 2" key="1">
    <citation type="submission" date="2017-02" db="EMBL/GenBank/DDBJ databases">
        <authorList>
            <person name="Peterson S.W."/>
        </authorList>
    </citation>
    <scope>NUCLEOTIDE SEQUENCE [LARGE SCALE GENOMIC DNA]</scope>
    <source>
        <strain evidence="1 2">DSM 9653</strain>
    </source>
</reference>
<dbReference type="AlphaFoldDB" id="A0A1T5FLT4"/>
<gene>
    <name evidence="1" type="ORF">SAMN05660750_03347</name>
</gene>
<proteinExistence type="predicted"/>
<dbReference type="EMBL" id="FUYX01000009">
    <property type="protein sequence ID" value="SKB97161.1"/>
    <property type="molecule type" value="Genomic_DNA"/>
</dbReference>
<protein>
    <recommendedName>
        <fullName evidence="3">KOW domain-containing protein</fullName>
    </recommendedName>
</protein>
<evidence type="ECO:0000313" key="2">
    <source>
        <dbReference type="Proteomes" id="UP000190130"/>
    </source>
</evidence>